<organism evidence="1">
    <name type="scientific">Siphoviridae sp. ctLfk13</name>
    <dbReference type="NCBI Taxonomy" id="2826251"/>
    <lineage>
        <taxon>Viruses</taxon>
        <taxon>Duplodnaviria</taxon>
        <taxon>Heunggongvirae</taxon>
        <taxon>Uroviricota</taxon>
        <taxon>Caudoviricetes</taxon>
    </lineage>
</organism>
<accession>A0A8S5N179</accession>
<sequence>MNIEEVLVKYTNLNTKRREAYESSLELEKEVNQALFENEEPFELNDFEGNSTGITLKTPHDLQTLTIGMVLSINGTEWMKLPVGWVSCYGSKFTDEQIFVNIMRHRVNTHLIHKAY</sequence>
<reference evidence="1" key="1">
    <citation type="journal article" date="2021" name="Proc. Natl. Acad. Sci. U.S.A.">
        <title>A Catalog of Tens of Thousands of Viruses from Human Metagenomes Reveals Hidden Associations with Chronic Diseases.</title>
        <authorList>
            <person name="Tisza M.J."/>
            <person name="Buck C.B."/>
        </authorList>
    </citation>
    <scope>NUCLEOTIDE SEQUENCE</scope>
    <source>
        <strain evidence="1">CtLfk13</strain>
    </source>
</reference>
<protein>
    <submittedName>
        <fullName evidence="1">Uncharacterized protein</fullName>
    </submittedName>
</protein>
<name>A0A8S5N179_9CAUD</name>
<proteinExistence type="predicted"/>
<evidence type="ECO:0000313" key="1">
    <source>
        <dbReference type="EMBL" id="DAD88421.1"/>
    </source>
</evidence>
<dbReference type="EMBL" id="BK015040">
    <property type="protein sequence ID" value="DAD88421.1"/>
    <property type="molecule type" value="Genomic_DNA"/>
</dbReference>